<dbReference type="SUPFAM" id="SSF57850">
    <property type="entry name" value="RING/U-box"/>
    <property type="match status" value="1"/>
</dbReference>
<sequence length="401" mass="45356">MDRPPEPSSIVFFVAVAIGIIIAIVFVFFSLRYYVRTRLGIYGNARLTSRNGALVLTNGGLQRLGMYSMNRQQRRRFLKKRRLTQEEVDHLFPLRTYQEWLDGGAEMDEHARGIAAELKEEDDDLLLDQQQHVTDVSREDTPSAADDTAASTTNDSALGTSQKSANVVAVHSDYNQAEITNPSARIPEIDLGTPTYEIHFDSGTCAICIDTFEPDDEVRGLICGHVFHQACLDPWLTKRKACCPMCKRDYYLKKNEDSDNTDNGDVRDDEPVAAGEDFTEFQYLTLQQRADEIERNNPVIGIAAKEKIKHFLRTRWKFFWFIMGVSRQDLINCAIVNEAERRINGLQQQEDQSPEEHRDGGADMENAINTNNDNDPNVQSTRGISPAGGMAQDRNRAEQMV</sequence>
<keyword evidence="1" id="KW-0862">Zinc</keyword>
<dbReference type="CDD" id="cd16473">
    <property type="entry name" value="RING-H2_RNF103"/>
    <property type="match status" value="1"/>
</dbReference>
<dbReference type="GO" id="GO:0016874">
    <property type="term" value="F:ligase activity"/>
    <property type="evidence" value="ECO:0007669"/>
    <property type="project" value="UniProtKB-KW"/>
</dbReference>
<feature type="region of interest" description="Disordered" evidence="2">
    <location>
        <begin position="134"/>
        <end position="162"/>
    </location>
</feature>
<dbReference type="RefSeq" id="XP_020072461.1">
    <property type="nucleotide sequence ID" value="XM_020214376.1"/>
</dbReference>
<evidence type="ECO:0000256" key="1">
    <source>
        <dbReference type="PROSITE-ProRule" id="PRU00175"/>
    </source>
</evidence>
<evidence type="ECO:0000259" key="4">
    <source>
        <dbReference type="PROSITE" id="PS50089"/>
    </source>
</evidence>
<dbReference type="PROSITE" id="PS50089">
    <property type="entry name" value="ZF_RING_2"/>
    <property type="match status" value="1"/>
</dbReference>
<reference evidence="5" key="1">
    <citation type="submission" date="2014-12" db="EMBL/GenBank/DDBJ databases">
        <authorList>
            <person name="Jaenicke S."/>
        </authorList>
    </citation>
    <scope>NUCLEOTIDE SEQUENCE [LARGE SCALE GENOMIC DNA]</scope>
    <source>
        <strain evidence="5">CBS1600</strain>
    </source>
</reference>
<reference evidence="6 8" key="3">
    <citation type="journal article" date="2016" name="Proc. Natl. Acad. Sci. U.S.A.">
        <title>Comparative genomics of biotechnologically important yeasts.</title>
        <authorList>
            <person name="Riley R."/>
            <person name="Haridas S."/>
            <person name="Wolfe K.H."/>
            <person name="Lopes M.R."/>
            <person name="Hittinger C.T."/>
            <person name="Goeker M."/>
            <person name="Salamov A.A."/>
            <person name="Wisecaver J.H."/>
            <person name="Long T.M."/>
            <person name="Calvey C.H."/>
            <person name="Aerts A.L."/>
            <person name="Barry K.W."/>
            <person name="Choi C."/>
            <person name="Clum A."/>
            <person name="Coughlan A.Y."/>
            <person name="Deshpande S."/>
            <person name="Douglass A.P."/>
            <person name="Hanson S.J."/>
            <person name="Klenk H.-P."/>
            <person name="LaButti K.M."/>
            <person name="Lapidus A."/>
            <person name="Lindquist E.A."/>
            <person name="Lipzen A.M."/>
            <person name="Meier-Kolthoff J.P."/>
            <person name="Ohm R.A."/>
            <person name="Otillar R.P."/>
            <person name="Pangilinan J.L."/>
            <person name="Peng Y."/>
            <person name="Rokas A."/>
            <person name="Rosa C.A."/>
            <person name="Scheuner C."/>
            <person name="Sibirny A.A."/>
            <person name="Slot J.C."/>
            <person name="Stielow J.B."/>
            <person name="Sun H."/>
            <person name="Kurtzman C.P."/>
            <person name="Blackwell M."/>
            <person name="Grigoriev I.V."/>
            <person name="Jeffries T.W."/>
        </authorList>
    </citation>
    <scope>NUCLEOTIDE SEQUENCE [LARGE SCALE GENOMIC DNA]</scope>
    <source>
        <strain evidence="8">ATCC 18201 / CBS 1600 / BCRC 20928 / JCM 3617 / NBRC 0987 / NRRL Y-1542</strain>
        <strain evidence="6">NRRL Y-1542</strain>
    </source>
</reference>
<keyword evidence="8" id="KW-1185">Reference proteome</keyword>
<keyword evidence="3" id="KW-1133">Transmembrane helix</keyword>
<dbReference type="EMBL" id="CDQK01000003">
    <property type="protein sequence ID" value="CEP22561.1"/>
    <property type="molecule type" value="Genomic_DNA"/>
</dbReference>
<dbReference type="OrthoDB" id="8062037at2759"/>
<protein>
    <recommendedName>
        <fullName evidence="4">RING-type domain-containing protein</fullName>
    </recommendedName>
</protein>
<dbReference type="OMA" id="KRDYFFK"/>
<dbReference type="GO" id="GO:0005737">
    <property type="term" value="C:cytoplasm"/>
    <property type="evidence" value="ECO:0007669"/>
    <property type="project" value="TreeGrafter"/>
</dbReference>
<feature type="compositionally biased region" description="Low complexity" evidence="2">
    <location>
        <begin position="363"/>
        <end position="377"/>
    </location>
</feature>
<evidence type="ECO:0000313" key="5">
    <source>
        <dbReference type="EMBL" id="CEP22561.1"/>
    </source>
</evidence>
<accession>A0A1E4S7R0</accession>
<dbReference type="Pfam" id="PF13639">
    <property type="entry name" value="zf-RING_2"/>
    <property type="match status" value="1"/>
</dbReference>
<organism evidence="5 7">
    <name type="scientific">Cyberlindnera jadinii (strain ATCC 18201 / CBS 1600 / BCRC 20928 / JCM 3617 / NBRC 0987 / NRRL Y-1542)</name>
    <name type="common">Torula yeast</name>
    <name type="synonym">Candida utilis</name>
    <dbReference type="NCBI Taxonomy" id="983966"/>
    <lineage>
        <taxon>Eukaryota</taxon>
        <taxon>Fungi</taxon>
        <taxon>Dikarya</taxon>
        <taxon>Ascomycota</taxon>
        <taxon>Saccharomycotina</taxon>
        <taxon>Saccharomycetes</taxon>
        <taxon>Phaffomycetales</taxon>
        <taxon>Phaffomycetaceae</taxon>
        <taxon>Cyberlindnera</taxon>
    </lineage>
</organism>
<dbReference type="STRING" id="983966.A0A0H5C3S1"/>
<dbReference type="GO" id="GO:0061630">
    <property type="term" value="F:ubiquitin protein ligase activity"/>
    <property type="evidence" value="ECO:0007669"/>
    <property type="project" value="TreeGrafter"/>
</dbReference>
<dbReference type="GeneID" id="30988772"/>
<dbReference type="GO" id="GO:0006511">
    <property type="term" value="P:ubiquitin-dependent protein catabolic process"/>
    <property type="evidence" value="ECO:0007669"/>
    <property type="project" value="TreeGrafter"/>
</dbReference>
<evidence type="ECO:0000256" key="3">
    <source>
        <dbReference type="SAM" id="Phobius"/>
    </source>
</evidence>
<evidence type="ECO:0000313" key="7">
    <source>
        <dbReference type="Proteomes" id="UP000038830"/>
    </source>
</evidence>
<evidence type="ECO:0000313" key="8">
    <source>
        <dbReference type="Proteomes" id="UP000094389"/>
    </source>
</evidence>
<keyword evidence="3" id="KW-0812">Transmembrane</keyword>
<name>A0A0H5C3S1_CYBJN</name>
<dbReference type="Proteomes" id="UP000038830">
    <property type="component" value="Unassembled WGS sequence"/>
</dbReference>
<feature type="domain" description="RING-type" evidence="4">
    <location>
        <begin position="205"/>
        <end position="247"/>
    </location>
</feature>
<dbReference type="PANTHER" id="PTHR22765:SF434">
    <property type="entry name" value="GB|AAD18119.1-RELATED"/>
    <property type="match status" value="1"/>
</dbReference>
<feature type="compositionally biased region" description="Low complexity" evidence="2">
    <location>
        <begin position="142"/>
        <end position="157"/>
    </location>
</feature>
<dbReference type="InterPro" id="IPR051826">
    <property type="entry name" value="E3_ubiquitin-ligase_domain"/>
</dbReference>
<gene>
    <name evidence="5" type="ORF">BN1211_2942</name>
    <name evidence="6" type="ORF">CYBJADRAFT_166156</name>
</gene>
<proteinExistence type="predicted"/>
<dbReference type="EMBL" id="KV453926">
    <property type="protein sequence ID" value="ODV75422.1"/>
    <property type="molecule type" value="Genomic_DNA"/>
</dbReference>
<dbReference type="InterPro" id="IPR013083">
    <property type="entry name" value="Znf_RING/FYVE/PHD"/>
</dbReference>
<reference evidence="7" key="2">
    <citation type="journal article" date="2015" name="J. Biotechnol.">
        <title>The structure of the Cyberlindnera jadinii genome and its relation to Candida utilis analyzed by the occurrence of single nucleotide polymorphisms.</title>
        <authorList>
            <person name="Rupp O."/>
            <person name="Brinkrolf K."/>
            <person name="Buerth C."/>
            <person name="Kunigo M."/>
            <person name="Schneider J."/>
            <person name="Jaenicke S."/>
            <person name="Goesmann A."/>
            <person name="Puehler A."/>
            <person name="Jaeger K.-E."/>
            <person name="Ernst J.F."/>
        </authorList>
    </citation>
    <scope>NUCLEOTIDE SEQUENCE [LARGE SCALE GENOMIC DNA]</scope>
    <source>
        <strain evidence="7">ATCC 18201 / CBS 1600 / BCRC 20928 / JCM 3617 / NBRC 0987 / NRRL Y-1542</strain>
    </source>
</reference>
<keyword evidence="1" id="KW-0863">Zinc-finger</keyword>
<dbReference type="GO" id="GO:0008270">
    <property type="term" value="F:zinc ion binding"/>
    <property type="evidence" value="ECO:0007669"/>
    <property type="project" value="UniProtKB-KW"/>
</dbReference>
<feature type="transmembrane region" description="Helical" evidence="3">
    <location>
        <begin position="12"/>
        <end position="35"/>
    </location>
</feature>
<accession>A0A0H5C3S1</accession>
<evidence type="ECO:0000313" key="6">
    <source>
        <dbReference type="EMBL" id="ODV75422.1"/>
    </source>
</evidence>
<keyword evidence="3" id="KW-0472">Membrane</keyword>
<dbReference type="PANTHER" id="PTHR22765">
    <property type="entry name" value="RING FINGER AND PROTEASE ASSOCIATED DOMAIN-CONTAINING"/>
    <property type="match status" value="1"/>
</dbReference>
<keyword evidence="1" id="KW-0479">Metal-binding</keyword>
<dbReference type="Proteomes" id="UP000094389">
    <property type="component" value="Unassembled WGS sequence"/>
</dbReference>
<dbReference type="InterPro" id="IPR001841">
    <property type="entry name" value="Znf_RING"/>
</dbReference>
<dbReference type="Gene3D" id="3.30.40.10">
    <property type="entry name" value="Zinc/RING finger domain, C3HC4 (zinc finger)"/>
    <property type="match status" value="1"/>
</dbReference>
<dbReference type="AlphaFoldDB" id="A0A0H5C3S1"/>
<evidence type="ECO:0000256" key="2">
    <source>
        <dbReference type="SAM" id="MobiDB-lite"/>
    </source>
</evidence>
<keyword evidence="5" id="KW-0436">Ligase</keyword>
<feature type="region of interest" description="Disordered" evidence="2">
    <location>
        <begin position="345"/>
        <end position="401"/>
    </location>
</feature>
<dbReference type="SMART" id="SM00184">
    <property type="entry name" value="RING"/>
    <property type="match status" value="1"/>
</dbReference>